<dbReference type="PANTHER" id="PTHR46586:SF3">
    <property type="entry name" value="ANKYRIN REPEAT-CONTAINING PROTEIN"/>
    <property type="match status" value="1"/>
</dbReference>
<dbReference type="Proteomes" id="UP001632037">
    <property type="component" value="Unassembled WGS sequence"/>
</dbReference>
<dbReference type="Gene3D" id="1.25.40.20">
    <property type="entry name" value="Ankyrin repeat-containing domain"/>
    <property type="match status" value="1"/>
</dbReference>
<proteinExistence type="predicted"/>
<dbReference type="AlphaFoldDB" id="A0ABD3FLD8"/>
<dbReference type="InterPro" id="IPR052050">
    <property type="entry name" value="SecEffector_AnkRepeat"/>
</dbReference>
<protein>
    <submittedName>
        <fullName evidence="2">Uncharacterized protein</fullName>
    </submittedName>
</protein>
<keyword evidence="3" id="KW-1185">Reference proteome</keyword>
<accession>A0ABD3FLD8</accession>
<name>A0ABD3FLD8_9STRA</name>
<gene>
    <name evidence="2" type="ORF">V7S43_007278</name>
</gene>
<dbReference type="PANTHER" id="PTHR46586">
    <property type="entry name" value="ANKYRIN REPEAT-CONTAINING PROTEIN"/>
    <property type="match status" value="1"/>
</dbReference>
<dbReference type="EMBL" id="JBIMZQ010000013">
    <property type="protein sequence ID" value="KAL3667725.1"/>
    <property type="molecule type" value="Genomic_DNA"/>
</dbReference>
<comment type="caution">
    <text evidence="2">The sequence shown here is derived from an EMBL/GenBank/DDBJ whole genome shotgun (WGS) entry which is preliminary data.</text>
</comment>
<evidence type="ECO:0000313" key="3">
    <source>
        <dbReference type="Proteomes" id="UP001632037"/>
    </source>
</evidence>
<dbReference type="InterPro" id="IPR036770">
    <property type="entry name" value="Ankyrin_rpt-contain_sf"/>
</dbReference>
<organism evidence="2 3">
    <name type="scientific">Phytophthora oleae</name>
    <dbReference type="NCBI Taxonomy" id="2107226"/>
    <lineage>
        <taxon>Eukaryota</taxon>
        <taxon>Sar</taxon>
        <taxon>Stramenopiles</taxon>
        <taxon>Oomycota</taxon>
        <taxon>Peronosporomycetes</taxon>
        <taxon>Peronosporales</taxon>
        <taxon>Peronosporaceae</taxon>
        <taxon>Phytophthora</taxon>
    </lineage>
</organism>
<feature type="region of interest" description="Disordered" evidence="1">
    <location>
        <begin position="1"/>
        <end position="45"/>
    </location>
</feature>
<dbReference type="SUPFAM" id="SSF48403">
    <property type="entry name" value="Ankyrin repeat"/>
    <property type="match status" value="1"/>
</dbReference>
<sequence length="578" mass="64357">MADATSKRARGTSEVSSKPPADAKRVCTSQEQAESKSSTGDDSTFERIKDVSFPGKIVALPHVMNLIATLAMTPEEALKEAMTTHQLDWMKQIIARFDCDLTEIMVQAAATDQHDVVELVLTDGFDFDEDTDLFAIEATDDTKNVLKKGILAAAQNGHLDIVKLLLQIVLGLWSRWFSVVRDVIDEAAANGQVNVVKVMVPHAFILGYATQYSRWPPVDTLSKVILGGHTDVAEFLINQSRILWDLKGAYVAAVDQGQTALAGRIYEVYPQQMGGRKLFLDLASLGHLDAVKYLYNNGCNDSGLFLVDTGRVNSEVFDKAFKIACPGYNAIHTVTFLYNLKRVSPQGINHGFECSNDVAVMKLLYDKEKISEKAITTAFTKSLPLHRSRDSEIILFLYRKPCISSELIDTAFVNAVLSMIAKRYVNTLRAEVVTCLRDDDRLSSKVMGEAFVEVVKNREVDMMKMLYEERRTPGEALVRAFLEAAHRKRIDLVKDILMLLSAKEKAPQKFMHEAFIAAARHGQMAILEIVHQSQPADLFLMVLKNALDVAGGNGKIDNFIRKLMCDQVFKRLQAAETS</sequence>
<evidence type="ECO:0000313" key="2">
    <source>
        <dbReference type="EMBL" id="KAL3667725.1"/>
    </source>
</evidence>
<reference evidence="2 3" key="1">
    <citation type="submission" date="2024-09" db="EMBL/GenBank/DDBJ databases">
        <title>Genome sequencing and assembly of Phytophthora oleae, isolate VK10A, causative agent of rot of olive drupes.</title>
        <authorList>
            <person name="Conti Taguali S."/>
            <person name="Riolo M."/>
            <person name="La Spada F."/>
            <person name="Cacciola S.O."/>
            <person name="Dionisio G."/>
        </authorList>
    </citation>
    <scope>NUCLEOTIDE SEQUENCE [LARGE SCALE GENOMIC DNA]</scope>
    <source>
        <strain evidence="2 3">VK10A</strain>
    </source>
</reference>
<evidence type="ECO:0000256" key="1">
    <source>
        <dbReference type="SAM" id="MobiDB-lite"/>
    </source>
</evidence>
<feature type="compositionally biased region" description="Polar residues" evidence="1">
    <location>
        <begin position="27"/>
        <end position="42"/>
    </location>
</feature>